<dbReference type="Pfam" id="PF17289">
    <property type="entry name" value="Terminase_6C"/>
    <property type="match status" value="1"/>
</dbReference>
<dbReference type="Gene3D" id="3.30.420.240">
    <property type="match status" value="1"/>
</dbReference>
<evidence type="ECO:0000313" key="4">
    <source>
        <dbReference type="Proteomes" id="UP000663918"/>
    </source>
</evidence>
<feature type="domain" description="Terminase large subunit gp17-like C-terminal" evidence="2">
    <location>
        <begin position="281"/>
        <end position="424"/>
    </location>
</feature>
<dbReference type="Proteomes" id="UP000663918">
    <property type="component" value="Chromosome"/>
</dbReference>
<name>A0A975GWB3_9CAUL</name>
<dbReference type="KEGG" id="bgoe:IFJ75_01200"/>
<keyword evidence="4" id="KW-1185">Reference proteome</keyword>
<dbReference type="InterPro" id="IPR027417">
    <property type="entry name" value="P-loop_NTPase"/>
</dbReference>
<dbReference type="AlphaFoldDB" id="A0A975GWB3"/>
<accession>A0A975GWB3</accession>
<evidence type="ECO:0000313" key="3">
    <source>
        <dbReference type="EMBL" id="QTC91584.1"/>
    </source>
</evidence>
<proteinExistence type="predicted"/>
<reference evidence="3" key="1">
    <citation type="submission" date="2020-09" db="EMBL/GenBank/DDBJ databases">
        <title>Brevundimonas sp. LVF2 isolated from a puddle in Goettingen, Germany.</title>
        <authorList>
            <person name="Friedrich I."/>
            <person name="Klassen A."/>
            <person name="Hannes N."/>
            <person name="Schneider D."/>
            <person name="Hertel R."/>
            <person name="Daniel R."/>
        </authorList>
    </citation>
    <scope>NUCLEOTIDE SEQUENCE</scope>
    <source>
        <strain evidence="3">LVF2</strain>
    </source>
</reference>
<dbReference type="Pfam" id="PF03237">
    <property type="entry name" value="Terminase_6N"/>
    <property type="match status" value="1"/>
</dbReference>
<dbReference type="EMBL" id="CP062222">
    <property type="protein sequence ID" value="QTC91584.1"/>
    <property type="molecule type" value="Genomic_DNA"/>
</dbReference>
<evidence type="ECO:0000256" key="1">
    <source>
        <dbReference type="ARBA" id="ARBA00022612"/>
    </source>
</evidence>
<organism evidence="3 4">
    <name type="scientific">Brevundimonas goettingensis</name>
    <dbReference type="NCBI Taxonomy" id="2774190"/>
    <lineage>
        <taxon>Bacteria</taxon>
        <taxon>Pseudomonadati</taxon>
        <taxon>Pseudomonadota</taxon>
        <taxon>Alphaproteobacteria</taxon>
        <taxon>Caulobacterales</taxon>
        <taxon>Caulobacteraceae</taxon>
        <taxon>Brevundimonas</taxon>
    </lineage>
</organism>
<keyword evidence="1" id="KW-1188">Viral release from host cell</keyword>
<sequence length="438" mass="46962">MKDSTPKASSVFATSSWPAWMLSQPRWSWKAWSDVPSAEDLGRIERDWNGWRGPAQTPPETDWTTWLFLGGRGAGKTRAGAEWLNARAVKGARLALVGPTLHDVREVMIEGPSGLRAVAAPGDRPTYHSSRRLLTWPSGARAFAFSAEDPESLRGPQFHGAWADEFCAWRNPGEVLAMLRLGLRLGDDPRLMVTTTPKPSKALKALIAEAETEVTRAGTAANAVNLSSGFLGGLRGRYGQTRLEAQEIEGRVLDDAGGLWSLEMLNACRGAAPERFDRVVVGVDPPATSHGDACGIVVAGRLDDRAYVLADLSVKQASPLAWAEAATAAARTFGADRVIVETNQGGEMVGQMLAFAGCKAVVTPVFARTSKTARAEPVALLYEKGRVTHCGALEALEDEMMALGSGSAGASPDRADALVWAISHLMQDRGEGPRIRRL</sequence>
<evidence type="ECO:0000259" key="2">
    <source>
        <dbReference type="Pfam" id="PF17289"/>
    </source>
</evidence>
<dbReference type="Gene3D" id="3.40.50.300">
    <property type="entry name" value="P-loop containing nucleotide triphosphate hydrolases"/>
    <property type="match status" value="1"/>
</dbReference>
<gene>
    <name evidence="3" type="ORF">IFJ75_01200</name>
</gene>
<dbReference type="InterPro" id="IPR035421">
    <property type="entry name" value="Terminase_6C"/>
</dbReference>
<protein>
    <submittedName>
        <fullName evidence="3">DNA-packaging protein</fullName>
    </submittedName>
</protein>